<keyword evidence="1" id="KW-0472">Membrane</keyword>
<keyword evidence="1" id="KW-0812">Transmembrane</keyword>
<dbReference type="EMBL" id="BGPR01019126">
    <property type="protein sequence ID" value="GBN81041.1"/>
    <property type="molecule type" value="Genomic_DNA"/>
</dbReference>
<dbReference type="OrthoDB" id="6750768at2759"/>
<keyword evidence="3" id="KW-1185">Reference proteome</keyword>
<keyword evidence="1" id="KW-1133">Transmembrane helix</keyword>
<name>A0A4Y2RZ64_ARAVE</name>
<protein>
    <submittedName>
        <fullName evidence="2">Uncharacterized protein</fullName>
    </submittedName>
</protein>
<feature type="transmembrane region" description="Helical" evidence="1">
    <location>
        <begin position="42"/>
        <end position="63"/>
    </location>
</feature>
<gene>
    <name evidence="2" type="ORF">AVEN_115984_1</name>
</gene>
<dbReference type="AlphaFoldDB" id="A0A4Y2RZ64"/>
<dbReference type="Proteomes" id="UP000499080">
    <property type="component" value="Unassembled WGS sequence"/>
</dbReference>
<organism evidence="2 3">
    <name type="scientific">Araneus ventricosus</name>
    <name type="common">Orbweaver spider</name>
    <name type="synonym">Epeira ventricosa</name>
    <dbReference type="NCBI Taxonomy" id="182803"/>
    <lineage>
        <taxon>Eukaryota</taxon>
        <taxon>Metazoa</taxon>
        <taxon>Ecdysozoa</taxon>
        <taxon>Arthropoda</taxon>
        <taxon>Chelicerata</taxon>
        <taxon>Arachnida</taxon>
        <taxon>Araneae</taxon>
        <taxon>Araneomorphae</taxon>
        <taxon>Entelegynae</taxon>
        <taxon>Araneoidea</taxon>
        <taxon>Araneidae</taxon>
        <taxon>Araneus</taxon>
    </lineage>
</organism>
<evidence type="ECO:0000313" key="2">
    <source>
        <dbReference type="EMBL" id="GBN81041.1"/>
    </source>
</evidence>
<reference evidence="2 3" key="1">
    <citation type="journal article" date="2019" name="Sci. Rep.">
        <title>Orb-weaving spider Araneus ventricosus genome elucidates the spidroin gene catalogue.</title>
        <authorList>
            <person name="Kono N."/>
            <person name="Nakamura H."/>
            <person name="Ohtoshi R."/>
            <person name="Moran D.A.P."/>
            <person name="Shinohara A."/>
            <person name="Yoshida Y."/>
            <person name="Fujiwara M."/>
            <person name="Mori M."/>
            <person name="Tomita M."/>
            <person name="Arakawa K."/>
        </authorList>
    </citation>
    <scope>NUCLEOTIDE SEQUENCE [LARGE SCALE GENOMIC DNA]</scope>
</reference>
<evidence type="ECO:0000256" key="1">
    <source>
        <dbReference type="SAM" id="Phobius"/>
    </source>
</evidence>
<accession>A0A4Y2RZ64</accession>
<sequence>MNEPEVDDVAFLTGENAKKQVIYTDNSGPDKIRRVVCSKHQAFCVTGLVLASLLVIAMVASFARPMPRCPMITSTEFLFTTPPSVKQVPKSKSGEEFSWHDIRLPPFIVPVHYSLFMHPNLVTFENT</sequence>
<feature type="non-terminal residue" evidence="2">
    <location>
        <position position="127"/>
    </location>
</feature>
<comment type="caution">
    <text evidence="2">The sequence shown here is derived from an EMBL/GenBank/DDBJ whole genome shotgun (WGS) entry which is preliminary data.</text>
</comment>
<evidence type="ECO:0000313" key="3">
    <source>
        <dbReference type="Proteomes" id="UP000499080"/>
    </source>
</evidence>
<proteinExistence type="predicted"/>